<dbReference type="AlphaFoldDB" id="A0A1M4YXX1"/>
<evidence type="ECO:0000313" key="2">
    <source>
        <dbReference type="EMBL" id="SHF10669.1"/>
    </source>
</evidence>
<keyword evidence="3" id="KW-1185">Reference proteome</keyword>
<dbReference type="InterPro" id="IPR001279">
    <property type="entry name" value="Metallo-B-lactamas"/>
</dbReference>
<dbReference type="SMART" id="SM00849">
    <property type="entry name" value="Lactamase_B"/>
    <property type="match status" value="1"/>
</dbReference>
<dbReference type="SUPFAM" id="SSF56281">
    <property type="entry name" value="Metallo-hydrolase/oxidoreductase"/>
    <property type="match status" value="1"/>
</dbReference>
<feature type="domain" description="Metallo-beta-lactamase" evidence="1">
    <location>
        <begin position="13"/>
        <end position="218"/>
    </location>
</feature>
<sequence length="264" mass="29807">MEVKFCSLSSGSSGNCQYIETEKSKILIDAGFSGKRLEQLLSSIGVNPKDIDGIVVTHEHIDHVKGVGVFSRRYDLPIYANESTWIGMNKTIGKIQDKNIKIFKSENYFNIRDIQVYPINIFHDALEPVGYIFFYNKVKISIITDTGKVNDNIKSNIKNSNLYLLEANHDIDMLKKGNYPWPLKQRILSANGHLSNDDAAMTLGEIIQGNEEIVLLGHLSRDNNTPEIAYKTVSNLLSNHGIDVNKDIKLDLTYRDKATIIYNL</sequence>
<dbReference type="Proteomes" id="UP000184114">
    <property type="component" value="Unassembled WGS sequence"/>
</dbReference>
<evidence type="ECO:0000313" key="3">
    <source>
        <dbReference type="Proteomes" id="UP000184114"/>
    </source>
</evidence>
<dbReference type="RefSeq" id="WP_072977454.1">
    <property type="nucleotide sequence ID" value="NZ_FQTY01000020.1"/>
</dbReference>
<evidence type="ECO:0000259" key="1">
    <source>
        <dbReference type="SMART" id="SM00849"/>
    </source>
</evidence>
<dbReference type="Gene3D" id="3.60.15.10">
    <property type="entry name" value="Ribonuclease Z/Hydroxyacylglutathione hydrolase-like"/>
    <property type="match status" value="1"/>
</dbReference>
<protein>
    <submittedName>
        <fullName evidence="2">Phosphoribosyl 1,2-cyclic phosphodiesterase</fullName>
    </submittedName>
</protein>
<dbReference type="STRING" id="1123404.SAMN02745784_02827"/>
<accession>A0A1M4YXX1</accession>
<dbReference type="InterPro" id="IPR052533">
    <property type="entry name" value="WalJ/YycJ-like"/>
</dbReference>
<dbReference type="PANTHER" id="PTHR47619">
    <property type="entry name" value="METALLO-HYDROLASE YYCJ-RELATED"/>
    <property type="match status" value="1"/>
</dbReference>
<dbReference type="Pfam" id="PF00753">
    <property type="entry name" value="Lactamase_B"/>
    <property type="match status" value="1"/>
</dbReference>
<dbReference type="EMBL" id="FQTY01000020">
    <property type="protein sequence ID" value="SHF10669.1"/>
    <property type="molecule type" value="Genomic_DNA"/>
</dbReference>
<reference evidence="3" key="1">
    <citation type="submission" date="2016-11" db="EMBL/GenBank/DDBJ databases">
        <authorList>
            <person name="Varghese N."/>
            <person name="Submissions S."/>
        </authorList>
    </citation>
    <scope>NUCLEOTIDE SEQUENCE [LARGE SCALE GENOMIC DNA]</scope>
    <source>
        <strain evidence="3">DSM 18095</strain>
    </source>
</reference>
<organism evidence="2 3">
    <name type="scientific">Tissierella praeacuta DSM 18095</name>
    <dbReference type="NCBI Taxonomy" id="1123404"/>
    <lineage>
        <taxon>Bacteria</taxon>
        <taxon>Bacillati</taxon>
        <taxon>Bacillota</taxon>
        <taxon>Tissierellia</taxon>
        <taxon>Tissierellales</taxon>
        <taxon>Tissierellaceae</taxon>
        <taxon>Tissierella</taxon>
    </lineage>
</organism>
<gene>
    <name evidence="2" type="ORF">SAMN02745784_02827</name>
</gene>
<dbReference type="PANTHER" id="PTHR47619:SF1">
    <property type="entry name" value="EXODEOXYRIBONUCLEASE WALJ"/>
    <property type="match status" value="1"/>
</dbReference>
<dbReference type="GeneID" id="90996612"/>
<dbReference type="InterPro" id="IPR036866">
    <property type="entry name" value="RibonucZ/Hydroxyglut_hydro"/>
</dbReference>
<name>A0A1M4YXX1_9FIRM</name>
<proteinExistence type="predicted"/>